<keyword evidence="1" id="KW-0472">Membrane</keyword>
<dbReference type="Proteomes" id="UP000219452">
    <property type="component" value="Unassembled WGS sequence"/>
</dbReference>
<name>A0A286GDQ6_9BACT</name>
<dbReference type="OrthoDB" id="9804804at2"/>
<evidence type="ECO:0000313" key="3">
    <source>
        <dbReference type="EMBL" id="SOD93376.1"/>
    </source>
</evidence>
<feature type="domain" description="Inner membrane protein YgaP-like transmembrane" evidence="2">
    <location>
        <begin position="1"/>
        <end position="65"/>
    </location>
</feature>
<dbReference type="EMBL" id="OCNH01000003">
    <property type="protein sequence ID" value="SOD93376.1"/>
    <property type="molecule type" value="Genomic_DNA"/>
</dbReference>
<proteinExistence type="predicted"/>
<sequence>MKKNLGYYDISLRIIIGMCLLILFLVNDLHSPISWFYLLVSIALLLTGITGSCPLYRVLNLSTRHKHKPKNQLH</sequence>
<evidence type="ECO:0000313" key="4">
    <source>
        <dbReference type="Proteomes" id="UP000219452"/>
    </source>
</evidence>
<keyword evidence="4" id="KW-1185">Reference proteome</keyword>
<organism evidence="3 4">
    <name type="scientific">Spirosoma fluviale</name>
    <dbReference type="NCBI Taxonomy" id="1597977"/>
    <lineage>
        <taxon>Bacteria</taxon>
        <taxon>Pseudomonadati</taxon>
        <taxon>Bacteroidota</taxon>
        <taxon>Cytophagia</taxon>
        <taxon>Cytophagales</taxon>
        <taxon>Cytophagaceae</taxon>
        <taxon>Spirosoma</taxon>
    </lineage>
</organism>
<dbReference type="Gene3D" id="6.10.140.1340">
    <property type="match status" value="1"/>
</dbReference>
<dbReference type="AlphaFoldDB" id="A0A286GDQ6"/>
<dbReference type="RefSeq" id="WP_097128450.1">
    <property type="nucleotide sequence ID" value="NZ_OCNH01000003.1"/>
</dbReference>
<evidence type="ECO:0000256" key="1">
    <source>
        <dbReference type="SAM" id="Phobius"/>
    </source>
</evidence>
<dbReference type="Pfam" id="PF11127">
    <property type="entry name" value="YgaP-like_TM"/>
    <property type="match status" value="1"/>
</dbReference>
<protein>
    <recommendedName>
        <fullName evidence="2">Inner membrane protein YgaP-like transmembrane domain-containing protein</fullName>
    </recommendedName>
</protein>
<reference evidence="4" key="1">
    <citation type="submission" date="2017-09" db="EMBL/GenBank/DDBJ databases">
        <authorList>
            <person name="Varghese N."/>
            <person name="Submissions S."/>
        </authorList>
    </citation>
    <scope>NUCLEOTIDE SEQUENCE [LARGE SCALE GENOMIC DNA]</scope>
    <source>
        <strain evidence="4">DSM 29961</strain>
    </source>
</reference>
<dbReference type="InterPro" id="IPR021309">
    <property type="entry name" value="YgaP-like_TM"/>
</dbReference>
<keyword evidence="1" id="KW-1133">Transmembrane helix</keyword>
<accession>A0A286GDQ6</accession>
<feature type="transmembrane region" description="Helical" evidence="1">
    <location>
        <begin position="12"/>
        <end position="29"/>
    </location>
</feature>
<evidence type="ECO:0000259" key="2">
    <source>
        <dbReference type="Pfam" id="PF11127"/>
    </source>
</evidence>
<keyword evidence="1" id="KW-0812">Transmembrane</keyword>
<gene>
    <name evidence="3" type="ORF">SAMN06269250_4475</name>
</gene>
<feature type="transmembrane region" description="Helical" evidence="1">
    <location>
        <begin position="35"/>
        <end position="59"/>
    </location>
</feature>